<dbReference type="GO" id="GO:0019843">
    <property type="term" value="F:rRNA binding"/>
    <property type="evidence" value="ECO:0007669"/>
    <property type="project" value="UniProtKB-UniRule"/>
</dbReference>
<comment type="subunit">
    <text evidence="8">Part of the 30S ribosomal subunit. Forms a tight complex with proteins S10 and S14.</text>
</comment>
<keyword evidence="4 8" id="KW-0689">Ribosomal protein</keyword>
<dbReference type="PANTHER" id="PTHR11760:SF19">
    <property type="entry name" value="SMALL RIBOSOMAL SUBUNIT PROTEIN US3C"/>
    <property type="match status" value="1"/>
</dbReference>
<evidence type="ECO:0000256" key="9">
    <source>
        <dbReference type="RuleBase" id="RU003624"/>
    </source>
</evidence>
<dbReference type="Pfam" id="PF07650">
    <property type="entry name" value="KH_2"/>
    <property type="match status" value="1"/>
</dbReference>
<dbReference type="SUPFAM" id="SSF54821">
    <property type="entry name" value="Ribosomal protein S3 C-terminal domain"/>
    <property type="match status" value="1"/>
</dbReference>
<comment type="caution">
    <text evidence="11">The sequence shown here is derived from an EMBL/GenBank/DDBJ whole genome shotgun (WGS) entry which is preliminary data.</text>
</comment>
<comment type="similarity">
    <text evidence="1 8 9">Belongs to the universal ribosomal protein uS3 family.</text>
</comment>
<dbReference type="AlphaFoldDB" id="A0A1G2C933"/>
<dbReference type="GO" id="GO:0006412">
    <property type="term" value="P:translation"/>
    <property type="evidence" value="ECO:0007669"/>
    <property type="project" value="UniProtKB-UniRule"/>
</dbReference>
<evidence type="ECO:0000259" key="10">
    <source>
        <dbReference type="PROSITE" id="PS50823"/>
    </source>
</evidence>
<evidence type="ECO:0000256" key="2">
    <source>
        <dbReference type="ARBA" id="ARBA00022730"/>
    </source>
</evidence>
<evidence type="ECO:0000313" key="12">
    <source>
        <dbReference type="Proteomes" id="UP000176349"/>
    </source>
</evidence>
<evidence type="ECO:0000256" key="1">
    <source>
        <dbReference type="ARBA" id="ARBA00010761"/>
    </source>
</evidence>
<dbReference type="InterPro" id="IPR036419">
    <property type="entry name" value="Ribosomal_S3_C_sf"/>
</dbReference>
<name>A0A1G2C933_9BACT</name>
<dbReference type="PROSITE" id="PS50823">
    <property type="entry name" value="KH_TYPE_2"/>
    <property type="match status" value="1"/>
</dbReference>
<dbReference type="InterPro" id="IPR015946">
    <property type="entry name" value="KH_dom-like_a/b"/>
</dbReference>
<dbReference type="InterPro" id="IPR001351">
    <property type="entry name" value="Ribosomal_uS3_C"/>
</dbReference>
<dbReference type="GO" id="GO:0003735">
    <property type="term" value="F:structural constituent of ribosome"/>
    <property type="evidence" value="ECO:0007669"/>
    <property type="project" value="InterPro"/>
</dbReference>
<proteinExistence type="inferred from homology"/>
<reference evidence="11 12" key="1">
    <citation type="journal article" date="2016" name="Nat. Commun.">
        <title>Thousands of microbial genomes shed light on interconnected biogeochemical processes in an aquifer system.</title>
        <authorList>
            <person name="Anantharaman K."/>
            <person name="Brown C.T."/>
            <person name="Hug L.A."/>
            <person name="Sharon I."/>
            <person name="Castelle C.J."/>
            <person name="Probst A.J."/>
            <person name="Thomas B.C."/>
            <person name="Singh A."/>
            <person name="Wilkins M.J."/>
            <person name="Karaoz U."/>
            <person name="Brodie E.L."/>
            <person name="Williams K.H."/>
            <person name="Hubbard S.S."/>
            <person name="Banfield J.F."/>
        </authorList>
    </citation>
    <scope>NUCLEOTIDE SEQUENCE [LARGE SCALE GENOMIC DNA]</scope>
</reference>
<dbReference type="HAMAP" id="MF_01309_B">
    <property type="entry name" value="Ribosomal_uS3_B"/>
    <property type="match status" value="1"/>
</dbReference>
<keyword evidence="2 8" id="KW-0699">rRNA-binding</keyword>
<dbReference type="PANTHER" id="PTHR11760">
    <property type="entry name" value="30S/40S RIBOSOMAL PROTEIN S3"/>
    <property type="match status" value="1"/>
</dbReference>
<evidence type="ECO:0000256" key="8">
    <source>
        <dbReference type="HAMAP-Rule" id="MF_01309"/>
    </source>
</evidence>
<evidence type="ECO:0000256" key="5">
    <source>
        <dbReference type="ARBA" id="ARBA00023274"/>
    </source>
</evidence>
<dbReference type="InterPro" id="IPR009019">
    <property type="entry name" value="KH_sf_prok-type"/>
</dbReference>
<evidence type="ECO:0000313" key="11">
    <source>
        <dbReference type="EMBL" id="OGY97279.1"/>
    </source>
</evidence>
<dbReference type="EMBL" id="MHKV01000016">
    <property type="protein sequence ID" value="OGY97279.1"/>
    <property type="molecule type" value="Genomic_DNA"/>
</dbReference>
<dbReference type="SUPFAM" id="SSF54814">
    <property type="entry name" value="Prokaryotic type KH domain (KH-domain type II)"/>
    <property type="match status" value="1"/>
</dbReference>
<gene>
    <name evidence="8" type="primary">rpsC</name>
    <name evidence="11" type="ORF">A2128_03140</name>
</gene>
<sequence>MGNKINPNSFRLGIVKPWQSRWFVRKNFRNLLEEDMVIRRTVKEKIGQAGVVAIEISRTAGMCRVMVRAARPGLIIGRGGQGAEDLKKAIEKALRKLGKERTHAPQSVNLSIEELRRSEPSALLTAQQLAWELEKRMPFRRLLKKTLELLMQNRDVLGAKIRMAGRLDGAEISRDEWLAKGKLPLQTLRANIDYGEATAYTTFGTIGIKVWINKGEVFEKKAKSASDSASATLDAKRFS</sequence>
<dbReference type="PROSITE" id="PS00548">
    <property type="entry name" value="RIBOSOMAL_S3"/>
    <property type="match status" value="1"/>
</dbReference>
<dbReference type="CDD" id="cd02412">
    <property type="entry name" value="KH-II_30S_S3"/>
    <property type="match status" value="1"/>
</dbReference>
<dbReference type="InterPro" id="IPR057258">
    <property type="entry name" value="Ribosomal_uS3"/>
</dbReference>
<dbReference type="InterPro" id="IPR005704">
    <property type="entry name" value="Ribosomal_uS3_bac-typ"/>
</dbReference>
<dbReference type="GO" id="GO:0003729">
    <property type="term" value="F:mRNA binding"/>
    <property type="evidence" value="ECO:0007669"/>
    <property type="project" value="UniProtKB-UniRule"/>
</dbReference>
<keyword evidence="5 8" id="KW-0687">Ribonucleoprotein</keyword>
<dbReference type="InterPro" id="IPR004044">
    <property type="entry name" value="KH_dom_type_2"/>
</dbReference>
<dbReference type="FunFam" id="3.30.300.20:FF:000001">
    <property type="entry name" value="30S ribosomal protein S3"/>
    <property type="match status" value="1"/>
</dbReference>
<keyword evidence="3 8" id="KW-0694">RNA-binding</keyword>
<evidence type="ECO:0000256" key="4">
    <source>
        <dbReference type="ARBA" id="ARBA00022980"/>
    </source>
</evidence>
<evidence type="ECO:0000256" key="7">
    <source>
        <dbReference type="ARBA" id="ARBA00035257"/>
    </source>
</evidence>
<protein>
    <recommendedName>
        <fullName evidence="7 8">Small ribosomal subunit protein uS3</fullName>
    </recommendedName>
</protein>
<organism evidence="11 12">
    <name type="scientific">Candidatus Liptonbacteria bacterium GWC1_60_9</name>
    <dbReference type="NCBI Taxonomy" id="1798645"/>
    <lineage>
        <taxon>Bacteria</taxon>
        <taxon>Candidatus Liptoniibacteriota</taxon>
    </lineage>
</organism>
<feature type="domain" description="KH type-2" evidence="10">
    <location>
        <begin position="38"/>
        <end position="116"/>
    </location>
</feature>
<dbReference type="NCBIfam" id="TIGR01009">
    <property type="entry name" value="rpsC_bact"/>
    <property type="match status" value="1"/>
</dbReference>
<dbReference type="GO" id="GO:0022627">
    <property type="term" value="C:cytosolic small ribosomal subunit"/>
    <property type="evidence" value="ECO:0007669"/>
    <property type="project" value="TreeGrafter"/>
</dbReference>
<dbReference type="Proteomes" id="UP000176349">
    <property type="component" value="Unassembled WGS sequence"/>
</dbReference>
<dbReference type="Gene3D" id="3.30.300.20">
    <property type="match status" value="1"/>
</dbReference>
<comment type="function">
    <text evidence="6 8">Binds the lower part of the 30S subunit head. Binds mRNA in the 70S ribosome, positioning it for translation.</text>
</comment>
<dbReference type="Pfam" id="PF00189">
    <property type="entry name" value="Ribosomal_S3_C"/>
    <property type="match status" value="1"/>
</dbReference>
<dbReference type="InterPro" id="IPR018280">
    <property type="entry name" value="Ribosomal_uS3_CS"/>
</dbReference>
<dbReference type="Gene3D" id="3.30.1140.32">
    <property type="entry name" value="Ribosomal protein S3, C-terminal domain"/>
    <property type="match status" value="1"/>
</dbReference>
<accession>A0A1G2C933</accession>
<evidence type="ECO:0000256" key="6">
    <source>
        <dbReference type="ARBA" id="ARBA00024998"/>
    </source>
</evidence>
<evidence type="ECO:0000256" key="3">
    <source>
        <dbReference type="ARBA" id="ARBA00022884"/>
    </source>
</evidence>